<dbReference type="OrthoDB" id="4709072at2"/>
<dbReference type="EMBL" id="CP020809">
    <property type="protein sequence ID" value="ART68416.1"/>
    <property type="molecule type" value="Genomic_DNA"/>
</dbReference>
<evidence type="ECO:0000313" key="1">
    <source>
        <dbReference type="EMBL" id="ART68416.1"/>
    </source>
</evidence>
<dbReference type="RefSeq" id="WP_087074618.1">
    <property type="nucleotide sequence ID" value="NZ_CP020809.1"/>
</dbReference>
<organism evidence="1 2">
    <name type="scientific">Mycobacterium dioxanotrophicus</name>
    <dbReference type="NCBI Taxonomy" id="482462"/>
    <lineage>
        <taxon>Bacteria</taxon>
        <taxon>Bacillati</taxon>
        <taxon>Actinomycetota</taxon>
        <taxon>Actinomycetes</taxon>
        <taxon>Mycobacteriales</taxon>
        <taxon>Mycobacteriaceae</taxon>
        <taxon>Mycobacterium</taxon>
    </lineage>
</organism>
<reference evidence="1 2" key="1">
    <citation type="submission" date="2017-04" db="EMBL/GenBank/DDBJ databases">
        <title>Whole Genome Sequence of 1,4-Dioxane Degrading Bacterium Mycobacterium dioxanotrophicus PH-06.</title>
        <authorList>
            <person name="He Y."/>
        </authorList>
    </citation>
    <scope>NUCLEOTIDE SEQUENCE [LARGE SCALE GENOMIC DNA]</scope>
    <source>
        <strain evidence="1 2">PH-06</strain>
    </source>
</reference>
<sequence>MSAELMRGGLAATHHGWEGNRMAKHRAMSPHSKRARTILGGVVAGGALAMIAPTGLAQATPGVDNAKGQEGGTGKREVATMADNVGRPDFKNPAPGVRAIQTVGDTVFNQDSDLNAAVDNSALGAQYHRAFGTRGTFSADEKGVVSYADDGSNGYVTGILNTGTGGRNGAQTIPGKVYSQTVVIRECNIKVANQSGVPSGARNCHG</sequence>
<name>A0A1Y0BZX2_9MYCO</name>
<dbReference type="Proteomes" id="UP000195331">
    <property type="component" value="Chromosome"/>
</dbReference>
<dbReference type="KEGG" id="mdx:BTO20_07330"/>
<protein>
    <submittedName>
        <fullName evidence="1">Uncharacterized protein</fullName>
    </submittedName>
</protein>
<evidence type="ECO:0000313" key="2">
    <source>
        <dbReference type="Proteomes" id="UP000195331"/>
    </source>
</evidence>
<accession>A0A1Y0BZX2</accession>
<gene>
    <name evidence="1" type="ORF">BTO20_07330</name>
</gene>
<dbReference type="AlphaFoldDB" id="A0A1Y0BZX2"/>
<proteinExistence type="predicted"/>
<keyword evidence="2" id="KW-1185">Reference proteome</keyword>